<dbReference type="EC" id="2.8.4.5" evidence="11"/>
<keyword evidence="9 11" id="KW-0411">Iron-sulfur</keyword>
<dbReference type="PROSITE" id="PS51449">
    <property type="entry name" value="MTTASE_N"/>
    <property type="match status" value="1"/>
</dbReference>
<dbReference type="Pfam" id="PF00919">
    <property type="entry name" value="UPF0004"/>
    <property type="match status" value="1"/>
</dbReference>
<reference evidence="15 16" key="1">
    <citation type="journal article" date="2019" name="Int. J. Syst. Evol. Microbiol.">
        <title>The Global Catalogue of Microorganisms (GCM) 10K type strain sequencing project: providing services to taxonomists for standard genome sequencing and annotation.</title>
        <authorList>
            <consortium name="The Broad Institute Genomics Platform"/>
            <consortium name="The Broad Institute Genome Sequencing Center for Infectious Disease"/>
            <person name="Wu L."/>
            <person name="Ma J."/>
        </authorList>
    </citation>
    <scope>NUCLEOTIDE SEQUENCE [LARGE SCALE GENOMIC DNA]</scope>
    <source>
        <strain evidence="15 16">RDMS1</strain>
    </source>
</reference>
<dbReference type="GO" id="GO:0035598">
    <property type="term" value="F:tRNA (N(6)-L-threonylcarbamoyladenosine(37)-C(2))-methylthiotransferase activity"/>
    <property type="evidence" value="ECO:0007669"/>
    <property type="project" value="UniProtKB-UniRule"/>
</dbReference>
<evidence type="ECO:0000256" key="3">
    <source>
        <dbReference type="ARBA" id="ARBA00022485"/>
    </source>
</evidence>
<keyword evidence="3 11" id="KW-0004">4Fe-4S</keyword>
<evidence type="ECO:0000256" key="2">
    <source>
        <dbReference type="ARBA" id="ARBA00008616"/>
    </source>
</evidence>
<dbReference type="Gene3D" id="3.40.50.12160">
    <property type="entry name" value="Methylthiotransferase, N-terminal domain"/>
    <property type="match status" value="1"/>
</dbReference>
<dbReference type="InterPro" id="IPR020612">
    <property type="entry name" value="Methylthiotransferase_CS"/>
</dbReference>
<protein>
    <recommendedName>
        <fullName evidence="11">tRNA-t(6)A37 methylthiotransferase</fullName>
        <ecNumber evidence="11">2.8.4.5</ecNumber>
    </recommendedName>
</protein>
<keyword evidence="7 11" id="KW-0479">Metal-binding</keyword>
<evidence type="ECO:0000256" key="6">
    <source>
        <dbReference type="ARBA" id="ARBA00022694"/>
    </source>
</evidence>
<dbReference type="SFLD" id="SFLDS00029">
    <property type="entry name" value="Radical_SAM"/>
    <property type="match status" value="1"/>
</dbReference>
<comment type="catalytic activity">
    <reaction evidence="10 11">
        <text>N(6)-L-threonylcarbamoyladenosine(37) in tRNA + (sulfur carrier)-SH + AH2 + 2 S-adenosyl-L-methionine = 2-methylsulfanyl-N(6)-L-threonylcarbamoyladenosine(37) in tRNA + (sulfur carrier)-H + 5'-deoxyadenosine + L-methionine + A + S-adenosyl-L-homocysteine + 2 H(+)</text>
        <dbReference type="Rhea" id="RHEA:37075"/>
        <dbReference type="Rhea" id="RHEA-COMP:10163"/>
        <dbReference type="Rhea" id="RHEA-COMP:11092"/>
        <dbReference type="Rhea" id="RHEA-COMP:14737"/>
        <dbReference type="Rhea" id="RHEA-COMP:14739"/>
        <dbReference type="ChEBI" id="CHEBI:13193"/>
        <dbReference type="ChEBI" id="CHEBI:15378"/>
        <dbReference type="ChEBI" id="CHEBI:17319"/>
        <dbReference type="ChEBI" id="CHEBI:17499"/>
        <dbReference type="ChEBI" id="CHEBI:29917"/>
        <dbReference type="ChEBI" id="CHEBI:57844"/>
        <dbReference type="ChEBI" id="CHEBI:57856"/>
        <dbReference type="ChEBI" id="CHEBI:59789"/>
        <dbReference type="ChEBI" id="CHEBI:64428"/>
        <dbReference type="ChEBI" id="CHEBI:74418"/>
        <dbReference type="ChEBI" id="CHEBI:74420"/>
        <dbReference type="EC" id="2.8.4.5"/>
    </reaction>
</comment>
<dbReference type="SUPFAM" id="SSF102114">
    <property type="entry name" value="Radical SAM enzymes"/>
    <property type="match status" value="1"/>
</dbReference>
<dbReference type="AlphaFoldDB" id="A0ABD5YLC1"/>
<dbReference type="GO" id="GO:0046872">
    <property type="term" value="F:metal ion binding"/>
    <property type="evidence" value="ECO:0007669"/>
    <property type="project" value="UniProtKB-UniRule"/>
</dbReference>
<dbReference type="InterPro" id="IPR038135">
    <property type="entry name" value="Methylthiotransferase_N_sf"/>
</dbReference>
<keyword evidence="8 11" id="KW-0408">Iron</keyword>
<comment type="cofactor">
    <cofactor evidence="11">
        <name>[4Fe-4S] cluster</name>
        <dbReference type="ChEBI" id="CHEBI:49883"/>
    </cofactor>
    <text evidence="11">Binds 1 or 2 [4Fe-4S] cluster. One cluster is coordinated with 3 cysteines and an exchangeable S-adenosyl-L-methionine.</text>
</comment>
<dbReference type="InterPro" id="IPR007197">
    <property type="entry name" value="rSAM"/>
</dbReference>
<dbReference type="PROSITE" id="PS50926">
    <property type="entry name" value="TRAM"/>
    <property type="match status" value="1"/>
</dbReference>
<evidence type="ECO:0000256" key="11">
    <source>
        <dbReference type="RuleBase" id="RU368081"/>
    </source>
</evidence>
<comment type="similarity">
    <text evidence="2 11">Belongs to the methylthiotransferase family. CDKAL1 subfamily.</text>
</comment>
<dbReference type="InterPro" id="IPR005839">
    <property type="entry name" value="Methylthiotransferase"/>
</dbReference>
<keyword evidence="5 11" id="KW-0949">S-adenosyl-L-methionine</keyword>
<evidence type="ECO:0000313" key="15">
    <source>
        <dbReference type="EMBL" id="MFC7188423.1"/>
    </source>
</evidence>
<gene>
    <name evidence="15" type="ORF">ACFQL7_00160</name>
</gene>
<accession>A0ABD5YLC1</accession>
<dbReference type="PROSITE" id="PS01278">
    <property type="entry name" value="MTTASE_RADICAL"/>
    <property type="match status" value="1"/>
</dbReference>
<dbReference type="EMBL" id="JBHTAX010000001">
    <property type="protein sequence ID" value="MFC7188423.1"/>
    <property type="molecule type" value="Genomic_DNA"/>
</dbReference>
<feature type="domain" description="MTTase N-terminal" evidence="13">
    <location>
        <begin position="2"/>
        <end position="109"/>
    </location>
</feature>
<dbReference type="RefSeq" id="WP_264555431.1">
    <property type="nucleotide sequence ID" value="NZ_CP109979.1"/>
</dbReference>
<dbReference type="InterPro" id="IPR006638">
    <property type="entry name" value="Elp3/MiaA/NifB-like_rSAM"/>
</dbReference>
<dbReference type="InterPro" id="IPR006466">
    <property type="entry name" value="MiaB-like_arc_euk"/>
</dbReference>
<dbReference type="NCBIfam" id="TIGR00089">
    <property type="entry name" value="MiaB/RimO family radical SAM methylthiotransferase"/>
    <property type="match status" value="1"/>
</dbReference>
<evidence type="ECO:0000256" key="8">
    <source>
        <dbReference type="ARBA" id="ARBA00023004"/>
    </source>
</evidence>
<dbReference type="Pfam" id="PF04055">
    <property type="entry name" value="Radical_SAM"/>
    <property type="match status" value="1"/>
</dbReference>
<dbReference type="Gene3D" id="3.80.30.20">
    <property type="entry name" value="tm_1862 like domain"/>
    <property type="match status" value="1"/>
</dbReference>
<dbReference type="SFLD" id="SFLDG01082">
    <property type="entry name" value="B12-binding_domain_containing"/>
    <property type="match status" value="1"/>
</dbReference>
<dbReference type="InterPro" id="IPR023404">
    <property type="entry name" value="rSAM_horseshoe"/>
</dbReference>
<name>A0ABD5YLC1_9EURY</name>
<dbReference type="PANTHER" id="PTHR11918:SF45">
    <property type="entry name" value="THREONYLCARBAMOYLADENOSINE TRNA METHYLTHIOTRANSFERASE"/>
    <property type="match status" value="1"/>
</dbReference>
<comment type="caution">
    <text evidence="15">The sequence shown here is derived from an EMBL/GenBank/DDBJ whole genome shotgun (WGS) entry which is preliminary data.</text>
</comment>
<dbReference type="CDD" id="cd01335">
    <property type="entry name" value="Radical_SAM"/>
    <property type="match status" value="1"/>
</dbReference>
<evidence type="ECO:0000256" key="5">
    <source>
        <dbReference type="ARBA" id="ARBA00022691"/>
    </source>
</evidence>
<dbReference type="Proteomes" id="UP001596417">
    <property type="component" value="Unassembled WGS sequence"/>
</dbReference>
<sequence>MARYHIETYGCTANRGESRQIEQLLRDGGHHRANGPEEADVAILNTCTVVEKTERNMLKRAKELEEATADLIVTGCMALAQGETFNEAGVDADILHWDAVPNAVLNGECPTTTPDTEPVLDGVIGILPIARGCMSDCSYCITKQATGKIDSPSVEENVEKARALVHAGAKEIRITGQDTGVYGWDEGERKLHTLLERICEIDGTFRIRVGMANPKGLHGIREELARVFAENEKLYNFIHAPVQSGSNTVLGEMRRQHQVREFVEVVETFDAALDHWTLSTDFIVGFPTETDTDHEQSLALMREVRPEKINVTRFSKRPDTDAAQLKGLGGTLKKERSSEMVELKMEIVGDAYGEMVGERHEVLVVQPGTGDSVQCYDEAYRQVVITNASEHGIEPGDVLDVEITSAENVYCFGNPI</sequence>
<dbReference type="GO" id="GO:0051539">
    <property type="term" value="F:4 iron, 4 sulfur cluster binding"/>
    <property type="evidence" value="ECO:0007669"/>
    <property type="project" value="UniProtKB-UniRule"/>
</dbReference>
<proteinExistence type="inferred from homology"/>
<dbReference type="InterPro" id="IPR058240">
    <property type="entry name" value="rSAM_sf"/>
</dbReference>
<dbReference type="GeneID" id="76197956"/>
<organism evidence="15 16">
    <name type="scientific">Halocatena marina</name>
    <dbReference type="NCBI Taxonomy" id="2934937"/>
    <lineage>
        <taxon>Archaea</taxon>
        <taxon>Methanobacteriati</taxon>
        <taxon>Methanobacteriota</taxon>
        <taxon>Stenosarchaea group</taxon>
        <taxon>Halobacteria</taxon>
        <taxon>Halobacteriales</taxon>
        <taxon>Natronomonadaceae</taxon>
        <taxon>Halocatena</taxon>
    </lineage>
</organism>
<evidence type="ECO:0000259" key="12">
    <source>
        <dbReference type="PROSITE" id="PS50926"/>
    </source>
</evidence>
<dbReference type="SMART" id="SM00729">
    <property type="entry name" value="Elp3"/>
    <property type="match status" value="1"/>
</dbReference>
<dbReference type="PANTHER" id="PTHR11918">
    <property type="entry name" value="RADICAL SAM PROTEINS"/>
    <property type="match status" value="1"/>
</dbReference>
<dbReference type="InterPro" id="IPR013848">
    <property type="entry name" value="Methylthiotransferase_N"/>
</dbReference>
<evidence type="ECO:0000256" key="9">
    <source>
        <dbReference type="ARBA" id="ARBA00023014"/>
    </source>
</evidence>
<dbReference type="InterPro" id="IPR002792">
    <property type="entry name" value="TRAM_dom"/>
</dbReference>
<keyword evidence="6 11" id="KW-0819">tRNA processing</keyword>
<evidence type="ECO:0000256" key="10">
    <source>
        <dbReference type="ARBA" id="ARBA00051661"/>
    </source>
</evidence>
<evidence type="ECO:0000256" key="1">
    <source>
        <dbReference type="ARBA" id="ARBA00002399"/>
    </source>
</evidence>
<keyword evidence="4 11" id="KW-0808">Transferase</keyword>
<evidence type="ECO:0000313" key="16">
    <source>
        <dbReference type="Proteomes" id="UP001596417"/>
    </source>
</evidence>
<feature type="domain" description="Radical SAM core" evidence="14">
    <location>
        <begin position="119"/>
        <end position="354"/>
    </location>
</feature>
<feature type="domain" description="TRAM" evidence="12">
    <location>
        <begin position="353"/>
        <end position="416"/>
    </location>
</feature>
<keyword evidence="16" id="KW-1185">Reference proteome</keyword>
<evidence type="ECO:0000256" key="4">
    <source>
        <dbReference type="ARBA" id="ARBA00022679"/>
    </source>
</evidence>
<evidence type="ECO:0000259" key="14">
    <source>
        <dbReference type="PROSITE" id="PS51918"/>
    </source>
</evidence>
<evidence type="ECO:0000256" key="7">
    <source>
        <dbReference type="ARBA" id="ARBA00022723"/>
    </source>
</evidence>
<dbReference type="PROSITE" id="PS51918">
    <property type="entry name" value="RADICAL_SAM"/>
    <property type="match status" value="1"/>
</dbReference>
<dbReference type="NCBIfam" id="TIGR01578">
    <property type="entry name" value="MiaB-like-B"/>
    <property type="match status" value="1"/>
</dbReference>
<evidence type="ECO:0000259" key="13">
    <source>
        <dbReference type="PROSITE" id="PS51449"/>
    </source>
</evidence>
<comment type="function">
    <text evidence="1 11">Catalyzes the methylthiolation of N6-threonylcarbamoyladenosine (t(6)A), leading to the formation of 2-methylthio-N6-threonylcarbamoyladenosine (ms(2)t(6)A) at position 37 in tRNAs that read codons beginning with adenine.</text>
</comment>